<gene>
    <name evidence="2" type="ORF">Lalb_Chr20g0114421</name>
</gene>
<feature type="region of interest" description="Disordered" evidence="1">
    <location>
        <begin position="106"/>
        <end position="161"/>
    </location>
</feature>
<dbReference type="PANTHER" id="PTHR38522:SF2">
    <property type="entry name" value="PLASMA MEMBRANE-ASSOCIATED CATION-BINDING PROTEIN 1"/>
    <property type="match status" value="1"/>
</dbReference>
<feature type="compositionally biased region" description="Basic and acidic residues" evidence="1">
    <location>
        <begin position="130"/>
        <end position="161"/>
    </location>
</feature>
<protein>
    <submittedName>
        <fullName evidence="2">Putative DREPP family protein</fullName>
    </submittedName>
</protein>
<accession>A0A6A4NBL9</accession>
<evidence type="ECO:0000313" key="2">
    <source>
        <dbReference type="EMBL" id="KAE9591086.1"/>
    </source>
</evidence>
<dbReference type="Pfam" id="PF05558">
    <property type="entry name" value="DREPP"/>
    <property type="match status" value="1"/>
</dbReference>
<dbReference type="AlphaFoldDB" id="A0A6A4NBL9"/>
<dbReference type="InterPro" id="IPR008469">
    <property type="entry name" value="DREPP"/>
</dbReference>
<dbReference type="Proteomes" id="UP000447434">
    <property type="component" value="Chromosome 20"/>
</dbReference>
<proteinExistence type="predicted"/>
<dbReference type="GO" id="GO:0005886">
    <property type="term" value="C:plasma membrane"/>
    <property type="evidence" value="ECO:0007669"/>
    <property type="project" value="InterPro"/>
</dbReference>
<evidence type="ECO:0000313" key="3">
    <source>
        <dbReference type="Proteomes" id="UP000447434"/>
    </source>
</evidence>
<organism evidence="2 3">
    <name type="scientific">Lupinus albus</name>
    <name type="common">White lupine</name>
    <name type="synonym">Lupinus termis</name>
    <dbReference type="NCBI Taxonomy" id="3870"/>
    <lineage>
        <taxon>Eukaryota</taxon>
        <taxon>Viridiplantae</taxon>
        <taxon>Streptophyta</taxon>
        <taxon>Embryophyta</taxon>
        <taxon>Tracheophyta</taxon>
        <taxon>Spermatophyta</taxon>
        <taxon>Magnoliopsida</taxon>
        <taxon>eudicotyledons</taxon>
        <taxon>Gunneridae</taxon>
        <taxon>Pentapetalae</taxon>
        <taxon>rosids</taxon>
        <taxon>fabids</taxon>
        <taxon>Fabales</taxon>
        <taxon>Fabaceae</taxon>
        <taxon>Papilionoideae</taxon>
        <taxon>50 kb inversion clade</taxon>
        <taxon>genistoids sensu lato</taxon>
        <taxon>core genistoids</taxon>
        <taxon>Genisteae</taxon>
        <taxon>Lupinus</taxon>
    </lineage>
</organism>
<sequence length="161" mass="17938">MKHHHLKSSLVKEHDEAGLKKHSKAVNKFLEELVKIDFPGSKPVSEASSKFGPALVSGPVFFVFEKVSTFIVTEEKVEAPIDPTETKTEEETSTTKEREIVITEEKKEEKPVVETIEKTESSEPPQAEPAKVEEQLGEPSKVEEKHAEVPTTVEKAEPPKP</sequence>
<keyword evidence="3" id="KW-1185">Reference proteome</keyword>
<dbReference type="OrthoDB" id="1933409at2759"/>
<comment type="caution">
    <text evidence="2">The sequence shown here is derived from an EMBL/GenBank/DDBJ whole genome shotgun (WGS) entry which is preliminary data.</text>
</comment>
<feature type="compositionally biased region" description="Basic and acidic residues" evidence="1">
    <location>
        <begin position="106"/>
        <end position="121"/>
    </location>
</feature>
<name>A0A6A4NBL9_LUPAL</name>
<evidence type="ECO:0000256" key="1">
    <source>
        <dbReference type="SAM" id="MobiDB-lite"/>
    </source>
</evidence>
<dbReference type="PANTHER" id="PTHR38522">
    <property type="entry name" value="PLASMA MEMBRANE-ASSOCIATED CATION-BINDING PROTEIN 1"/>
    <property type="match status" value="1"/>
</dbReference>
<dbReference type="EMBL" id="WOCE01000020">
    <property type="protein sequence ID" value="KAE9591086.1"/>
    <property type="molecule type" value="Genomic_DNA"/>
</dbReference>
<reference evidence="3" key="1">
    <citation type="journal article" date="2020" name="Nat. Commun.">
        <title>Genome sequence of the cluster root forming white lupin.</title>
        <authorList>
            <person name="Hufnagel B."/>
            <person name="Marques A."/>
            <person name="Soriano A."/>
            <person name="Marques L."/>
            <person name="Divol F."/>
            <person name="Doumas P."/>
            <person name="Sallet E."/>
            <person name="Mancinotti D."/>
            <person name="Carrere S."/>
            <person name="Marande W."/>
            <person name="Arribat S."/>
            <person name="Keller J."/>
            <person name="Huneau C."/>
            <person name="Blein T."/>
            <person name="Aime D."/>
            <person name="Laguerre M."/>
            <person name="Taylor J."/>
            <person name="Schubert V."/>
            <person name="Nelson M."/>
            <person name="Geu-Flores F."/>
            <person name="Crespi M."/>
            <person name="Gallardo-Guerrero K."/>
            <person name="Delaux P.-M."/>
            <person name="Salse J."/>
            <person name="Berges H."/>
            <person name="Guyot R."/>
            <person name="Gouzy J."/>
            <person name="Peret B."/>
        </authorList>
    </citation>
    <scope>NUCLEOTIDE SEQUENCE [LARGE SCALE GENOMIC DNA]</scope>
    <source>
        <strain evidence="3">cv. Amiga</strain>
    </source>
</reference>